<dbReference type="SUPFAM" id="SSF46785">
    <property type="entry name" value="Winged helix' DNA-binding domain"/>
    <property type="match status" value="1"/>
</dbReference>
<evidence type="ECO:0000313" key="5">
    <source>
        <dbReference type="EMBL" id="TDG80816.1"/>
    </source>
</evidence>
<protein>
    <recommendedName>
        <fullName evidence="4">HTH marR-type domain-containing protein</fullName>
    </recommendedName>
</protein>
<dbReference type="OrthoDB" id="3242809at2"/>
<sequence>MSDKTNSLMDLFSQLMTQPFFMGALKRNENMHRYSDLDKGRGRERLLKLLSKQDGLTNAEIVELLDIRPSSVSTMVKRLEDGGIVERQPLESDGRMSAIHLTEKGRKLLDSTNQSHNEISEIFFESLSEDEQQQLHDLLSKLLSGMPDVKKEMMKFMPHHGQFHRGRPFDFHDGMNGRNPFDRD</sequence>
<dbReference type="PANTHER" id="PTHR42756">
    <property type="entry name" value="TRANSCRIPTIONAL REGULATOR, MARR"/>
    <property type="match status" value="1"/>
</dbReference>
<keyword evidence="6" id="KW-1185">Reference proteome</keyword>
<dbReference type="InterPro" id="IPR022689">
    <property type="entry name" value="Iron_dep_repressor"/>
</dbReference>
<reference evidence="5 6" key="1">
    <citation type="journal article" date="2019" name="Appl. Microbiol. Biotechnol.">
        <title>Uncovering carbohydrate metabolism through a genotype-phenotype association study of 56 lactic acid bacteria genomes.</title>
        <authorList>
            <person name="Buron-Moles G."/>
            <person name="Chailyan A."/>
            <person name="Dolejs I."/>
            <person name="Forster J."/>
            <person name="Miks M.H."/>
        </authorList>
    </citation>
    <scope>NUCLEOTIDE SEQUENCE [LARGE SCALE GENOMIC DNA]</scope>
    <source>
        <strain evidence="5 6">ATCC 49373</strain>
    </source>
</reference>
<evidence type="ECO:0000256" key="3">
    <source>
        <dbReference type="ARBA" id="ARBA00023163"/>
    </source>
</evidence>
<dbReference type="InterPro" id="IPR011991">
    <property type="entry name" value="ArsR-like_HTH"/>
</dbReference>
<keyword evidence="3" id="KW-0804">Transcription</keyword>
<dbReference type="Gene3D" id="1.10.10.10">
    <property type="entry name" value="Winged helix-like DNA-binding domain superfamily/Winged helix DNA-binding domain"/>
    <property type="match status" value="1"/>
</dbReference>
<dbReference type="STRING" id="1122149.FD44_GL001305"/>
<dbReference type="PROSITE" id="PS50995">
    <property type="entry name" value="HTH_MARR_2"/>
    <property type="match status" value="1"/>
</dbReference>
<dbReference type="PRINTS" id="PR00598">
    <property type="entry name" value="HTHMARR"/>
</dbReference>
<dbReference type="Pfam" id="PF01047">
    <property type="entry name" value="MarR"/>
    <property type="match status" value="1"/>
</dbReference>
<evidence type="ECO:0000256" key="2">
    <source>
        <dbReference type="ARBA" id="ARBA00023125"/>
    </source>
</evidence>
<dbReference type="GO" id="GO:0003677">
    <property type="term" value="F:DNA binding"/>
    <property type="evidence" value="ECO:0007669"/>
    <property type="project" value="UniProtKB-KW"/>
</dbReference>
<dbReference type="SMART" id="SM00529">
    <property type="entry name" value="HTH_DTXR"/>
    <property type="match status" value="1"/>
</dbReference>
<dbReference type="Proteomes" id="UP000294854">
    <property type="component" value="Unassembled WGS sequence"/>
</dbReference>
<name>A0A4R5NUM3_9LACO</name>
<dbReference type="EMBL" id="PUFO01000006">
    <property type="protein sequence ID" value="TDG80816.1"/>
    <property type="molecule type" value="Genomic_DNA"/>
</dbReference>
<dbReference type="CDD" id="cd00090">
    <property type="entry name" value="HTH_ARSR"/>
    <property type="match status" value="1"/>
</dbReference>
<keyword evidence="2" id="KW-0238">DNA-binding</keyword>
<gene>
    <name evidence="5" type="ORF">C5L31_002064</name>
</gene>
<dbReference type="GO" id="GO:0046914">
    <property type="term" value="F:transition metal ion binding"/>
    <property type="evidence" value="ECO:0007669"/>
    <property type="project" value="InterPro"/>
</dbReference>
<dbReference type="RefSeq" id="WP_010619283.1">
    <property type="nucleotide sequence ID" value="NZ_CP042371.1"/>
</dbReference>
<evidence type="ECO:0000259" key="4">
    <source>
        <dbReference type="PROSITE" id="PS50995"/>
    </source>
</evidence>
<evidence type="ECO:0000256" key="1">
    <source>
        <dbReference type="ARBA" id="ARBA00023015"/>
    </source>
</evidence>
<dbReference type="GO" id="GO:0003700">
    <property type="term" value="F:DNA-binding transcription factor activity"/>
    <property type="evidence" value="ECO:0007669"/>
    <property type="project" value="InterPro"/>
</dbReference>
<dbReference type="SMART" id="SM00347">
    <property type="entry name" value="HTH_MARR"/>
    <property type="match status" value="1"/>
</dbReference>
<proteinExistence type="predicted"/>
<feature type="domain" description="HTH marR-type" evidence="4">
    <location>
        <begin position="5"/>
        <end position="144"/>
    </location>
</feature>
<dbReference type="InterPro" id="IPR036390">
    <property type="entry name" value="WH_DNA-bd_sf"/>
</dbReference>
<dbReference type="AlphaFoldDB" id="A0A4R5NUM3"/>
<comment type="caution">
    <text evidence="5">The sequence shown here is derived from an EMBL/GenBank/DDBJ whole genome shotgun (WGS) entry which is preliminary data.</text>
</comment>
<keyword evidence="1" id="KW-0805">Transcription regulation</keyword>
<accession>A0A4R5NUM3</accession>
<organism evidence="5 6">
    <name type="scientific">Secundilactobacillus malefermentans</name>
    <dbReference type="NCBI Taxonomy" id="176292"/>
    <lineage>
        <taxon>Bacteria</taxon>
        <taxon>Bacillati</taxon>
        <taxon>Bacillota</taxon>
        <taxon>Bacilli</taxon>
        <taxon>Lactobacillales</taxon>
        <taxon>Lactobacillaceae</taxon>
        <taxon>Secundilactobacillus</taxon>
    </lineage>
</organism>
<dbReference type="InterPro" id="IPR036388">
    <property type="entry name" value="WH-like_DNA-bd_sf"/>
</dbReference>
<dbReference type="InterPro" id="IPR000835">
    <property type="entry name" value="HTH_MarR-typ"/>
</dbReference>
<evidence type="ECO:0000313" key="6">
    <source>
        <dbReference type="Proteomes" id="UP000294854"/>
    </source>
</evidence>
<dbReference type="PANTHER" id="PTHR42756:SF1">
    <property type="entry name" value="TRANSCRIPTIONAL REPRESSOR OF EMRAB OPERON"/>
    <property type="match status" value="1"/>
</dbReference>